<feature type="binding site" evidence="5">
    <location>
        <begin position="182"/>
        <end position="185"/>
    </location>
    <ligand>
        <name>ATP</name>
        <dbReference type="ChEBI" id="CHEBI:30616"/>
    </ligand>
</feature>
<comment type="function">
    <text evidence="6">Catalyzes the ATP-dependent conversion of 5-aminoimidazole ribonucleotide (AIR) and HCO(3)- to N5-carboxyaminoimidazole ribonucleotide (N5-CAIR).</text>
</comment>
<sequence>MKLQALHPGEWLGMLGGGQLGRMAVHAAQALGYRVAVIDPDKHSPAGAAADEHLQAGYDDAHALSQLASRCAAASTEFENVPASSLERLAQDIDVAPAGAAVAVCQDRAAEKAQFAKAGVPCAPHAVLRTAADCAAVDAALLPGILKTARMGYDGKGQRRVADAAELTSAFAELGNVPCVLEALLPLAAELSVIVARGRDGQIVSLPVQRNWHVGGILATTAVPASGIAPALQVQAQQQAQAIAAAFEYVGVLCIEFFVLQDGRLLANEMAPRPHNSGHYSIDACSHSQFELQVRAMAQLPLPQPRLHSPAFMLNLLGDLWFDAQGQRREPDWSAVLALPGAHLHLYGKTDPRPGRKMGHLTVTGASADEARAQALQAAQVLGLPQDGLV</sequence>
<comment type="function">
    <text evidence="5">Catalyzes the ATP-dependent conversion of 5-aminoimidazole ribonucleotide (AIR) and HCO(3)(-) to N5-carboxyaminoimidazole ribonucleotide (N5-CAIR).</text>
</comment>
<accession>A0A931NIX6</accession>
<dbReference type="InterPro" id="IPR040686">
    <property type="entry name" value="PurK_C"/>
</dbReference>
<feature type="binding site" evidence="5">
    <location>
        <position position="213"/>
    </location>
    <ligand>
        <name>ATP</name>
        <dbReference type="ChEBI" id="CHEBI:30616"/>
    </ligand>
</feature>
<dbReference type="Pfam" id="PF17769">
    <property type="entry name" value="PurK_C"/>
    <property type="match status" value="1"/>
</dbReference>
<dbReference type="GO" id="GO:0004638">
    <property type="term" value="F:phosphoribosylaminoimidazole carboxylase activity"/>
    <property type="evidence" value="ECO:0007669"/>
    <property type="project" value="InterPro"/>
</dbReference>
<dbReference type="InterPro" id="IPR011054">
    <property type="entry name" value="Rudment_hybrid_motif"/>
</dbReference>
<dbReference type="InterPro" id="IPR011761">
    <property type="entry name" value="ATP-grasp"/>
</dbReference>
<dbReference type="Pfam" id="PF22660">
    <property type="entry name" value="RS_preATP-grasp-like"/>
    <property type="match status" value="1"/>
</dbReference>
<dbReference type="GO" id="GO:0046872">
    <property type="term" value="F:metal ion binding"/>
    <property type="evidence" value="ECO:0007669"/>
    <property type="project" value="InterPro"/>
</dbReference>
<dbReference type="GO" id="GO:0034028">
    <property type="term" value="F:5-(carboxyamino)imidazole ribonucleotide synthase activity"/>
    <property type="evidence" value="ECO:0007669"/>
    <property type="project" value="UniProtKB-UniRule"/>
</dbReference>
<protein>
    <recommendedName>
        <fullName evidence="5 6">N5-carboxyaminoimidazole ribonucleotide synthase</fullName>
        <shortName evidence="5 6">N5-CAIR synthase</shortName>
        <ecNumber evidence="5 6">6.3.4.18</ecNumber>
    </recommendedName>
    <alternativeName>
        <fullName evidence="5 6">5-(carboxyamino)imidazole ribonucleotide synthetase</fullName>
    </alternativeName>
</protein>
<evidence type="ECO:0000256" key="5">
    <source>
        <dbReference type="HAMAP-Rule" id="MF_01928"/>
    </source>
</evidence>
<keyword evidence="1 5" id="KW-0436">Ligase</keyword>
<feature type="binding site" evidence="5">
    <location>
        <position position="190"/>
    </location>
    <ligand>
        <name>ATP</name>
        <dbReference type="ChEBI" id="CHEBI:30616"/>
    </ligand>
</feature>
<keyword evidence="2 5" id="KW-0547">Nucleotide-binding</keyword>
<evidence type="ECO:0000256" key="2">
    <source>
        <dbReference type="ARBA" id="ARBA00022741"/>
    </source>
</evidence>
<dbReference type="PANTHER" id="PTHR11609:SF5">
    <property type="entry name" value="PHOSPHORIBOSYLAMINOIMIDAZOLE CARBOXYLASE"/>
    <property type="match status" value="1"/>
</dbReference>
<dbReference type="HAMAP" id="MF_01928">
    <property type="entry name" value="PurK"/>
    <property type="match status" value="1"/>
</dbReference>
<evidence type="ECO:0000256" key="4">
    <source>
        <dbReference type="ARBA" id="ARBA00022840"/>
    </source>
</evidence>
<feature type="binding site" evidence="5">
    <location>
        <position position="108"/>
    </location>
    <ligand>
        <name>ATP</name>
        <dbReference type="ChEBI" id="CHEBI:30616"/>
    </ligand>
</feature>
<dbReference type="GO" id="GO:0006189">
    <property type="term" value="P:'de novo' IMP biosynthetic process"/>
    <property type="evidence" value="ECO:0007669"/>
    <property type="project" value="UniProtKB-UniRule"/>
</dbReference>
<comment type="pathway">
    <text evidence="5 6">Purine metabolism; IMP biosynthesis via de novo pathway; 5-amino-1-(5-phospho-D-ribosyl)imidazole-4-carboxylate from 5-amino-1-(5-phospho-D-ribosyl)imidazole (N5-CAIR route): step 1/2.</text>
</comment>
<feature type="domain" description="ATP-grasp" evidence="7">
    <location>
        <begin position="112"/>
        <end position="298"/>
    </location>
</feature>
<dbReference type="NCBIfam" id="TIGR01161">
    <property type="entry name" value="purK"/>
    <property type="match status" value="1"/>
</dbReference>
<evidence type="ECO:0000256" key="1">
    <source>
        <dbReference type="ARBA" id="ARBA00022598"/>
    </source>
</evidence>
<comment type="catalytic activity">
    <reaction evidence="5 6">
        <text>5-amino-1-(5-phospho-beta-D-ribosyl)imidazole + hydrogencarbonate + ATP = 5-carboxyamino-1-(5-phospho-D-ribosyl)imidazole + ADP + phosphate + 2 H(+)</text>
        <dbReference type="Rhea" id="RHEA:19317"/>
        <dbReference type="ChEBI" id="CHEBI:15378"/>
        <dbReference type="ChEBI" id="CHEBI:17544"/>
        <dbReference type="ChEBI" id="CHEBI:30616"/>
        <dbReference type="ChEBI" id="CHEBI:43474"/>
        <dbReference type="ChEBI" id="CHEBI:58730"/>
        <dbReference type="ChEBI" id="CHEBI:137981"/>
        <dbReference type="ChEBI" id="CHEBI:456216"/>
        <dbReference type="EC" id="6.3.4.18"/>
    </reaction>
</comment>
<dbReference type="Proteomes" id="UP000613266">
    <property type="component" value="Unassembled WGS sequence"/>
</dbReference>
<dbReference type="GO" id="GO:0005829">
    <property type="term" value="C:cytosol"/>
    <property type="evidence" value="ECO:0007669"/>
    <property type="project" value="TreeGrafter"/>
</dbReference>
<keyword evidence="3 5" id="KW-0658">Purine biosynthesis</keyword>
<dbReference type="NCBIfam" id="NF004676">
    <property type="entry name" value="PRK06019.1-2"/>
    <property type="match status" value="1"/>
</dbReference>
<dbReference type="InterPro" id="IPR016185">
    <property type="entry name" value="PreATP-grasp_dom_sf"/>
</dbReference>
<dbReference type="GO" id="GO:0005524">
    <property type="term" value="F:ATP binding"/>
    <property type="evidence" value="ECO:0007669"/>
    <property type="project" value="UniProtKB-UniRule"/>
</dbReference>
<dbReference type="SUPFAM" id="SSF52440">
    <property type="entry name" value="PreATP-grasp domain"/>
    <property type="match status" value="1"/>
</dbReference>
<organism evidence="8 9">
    <name type="scientific">Inhella proteolytica</name>
    <dbReference type="NCBI Taxonomy" id="2795029"/>
    <lineage>
        <taxon>Bacteria</taxon>
        <taxon>Pseudomonadati</taxon>
        <taxon>Pseudomonadota</taxon>
        <taxon>Betaproteobacteria</taxon>
        <taxon>Burkholderiales</taxon>
        <taxon>Sphaerotilaceae</taxon>
        <taxon>Inhella</taxon>
    </lineage>
</organism>
<keyword evidence="9" id="KW-1185">Reference proteome</keyword>
<dbReference type="InterPro" id="IPR005875">
    <property type="entry name" value="PurK"/>
</dbReference>
<evidence type="ECO:0000259" key="7">
    <source>
        <dbReference type="PROSITE" id="PS50975"/>
    </source>
</evidence>
<dbReference type="SUPFAM" id="SSF56059">
    <property type="entry name" value="Glutathione synthetase ATP-binding domain-like"/>
    <property type="match status" value="1"/>
</dbReference>
<evidence type="ECO:0000256" key="6">
    <source>
        <dbReference type="RuleBase" id="RU361200"/>
    </source>
</evidence>
<dbReference type="AlphaFoldDB" id="A0A931NIX6"/>
<dbReference type="PANTHER" id="PTHR11609">
    <property type="entry name" value="PURINE BIOSYNTHESIS PROTEIN 6/7, PUR6/7"/>
    <property type="match status" value="1"/>
</dbReference>
<dbReference type="InterPro" id="IPR003135">
    <property type="entry name" value="ATP-grasp_carboxylate-amine"/>
</dbReference>
<dbReference type="Gene3D" id="3.30.470.20">
    <property type="entry name" value="ATP-grasp fold, B domain"/>
    <property type="match status" value="1"/>
</dbReference>
<feature type="binding site" evidence="5">
    <location>
        <begin position="268"/>
        <end position="269"/>
    </location>
    <ligand>
        <name>ATP</name>
        <dbReference type="ChEBI" id="CHEBI:30616"/>
    </ligand>
</feature>
<dbReference type="NCBIfam" id="NF004679">
    <property type="entry name" value="PRK06019.1-5"/>
    <property type="match status" value="1"/>
</dbReference>
<comment type="caution">
    <text evidence="8">The sequence shown here is derived from an EMBL/GenBank/DDBJ whole genome shotgun (WGS) entry which is preliminary data.</text>
</comment>
<dbReference type="SUPFAM" id="SSF51246">
    <property type="entry name" value="Rudiment single hybrid motif"/>
    <property type="match status" value="1"/>
</dbReference>
<dbReference type="EC" id="6.3.4.18" evidence="5 6"/>
<dbReference type="InterPro" id="IPR054350">
    <property type="entry name" value="PurT/PurK_preATP-grasp"/>
</dbReference>
<proteinExistence type="inferred from homology"/>
<evidence type="ECO:0000313" key="8">
    <source>
        <dbReference type="EMBL" id="MBH9578045.1"/>
    </source>
</evidence>
<evidence type="ECO:0000256" key="3">
    <source>
        <dbReference type="ARBA" id="ARBA00022755"/>
    </source>
</evidence>
<dbReference type="RefSeq" id="WP_198111815.1">
    <property type="nucleotide sequence ID" value="NZ_JAEDAK010000009.1"/>
</dbReference>
<comment type="subunit">
    <text evidence="5 6">Homodimer.</text>
</comment>
<dbReference type="Gene3D" id="3.40.50.20">
    <property type="match status" value="1"/>
</dbReference>
<dbReference type="PROSITE" id="PS50975">
    <property type="entry name" value="ATP_GRASP"/>
    <property type="match status" value="1"/>
</dbReference>
<dbReference type="NCBIfam" id="NF004677">
    <property type="entry name" value="PRK06019.1-3"/>
    <property type="match status" value="1"/>
</dbReference>
<evidence type="ECO:0000313" key="9">
    <source>
        <dbReference type="Proteomes" id="UP000613266"/>
    </source>
</evidence>
<gene>
    <name evidence="5 6" type="primary">purK</name>
    <name evidence="8" type="ORF">I7X39_14155</name>
</gene>
<feature type="binding site" evidence="5">
    <location>
        <position position="147"/>
    </location>
    <ligand>
        <name>ATP</name>
        <dbReference type="ChEBI" id="CHEBI:30616"/>
    </ligand>
</feature>
<keyword evidence="4 5" id="KW-0067">ATP-binding</keyword>
<feature type="binding site" evidence="5">
    <location>
        <begin position="152"/>
        <end position="158"/>
    </location>
    <ligand>
        <name>ATP</name>
        <dbReference type="ChEBI" id="CHEBI:30616"/>
    </ligand>
</feature>
<dbReference type="EMBL" id="JAEDAK010000009">
    <property type="protein sequence ID" value="MBH9578045.1"/>
    <property type="molecule type" value="Genomic_DNA"/>
</dbReference>
<comment type="similarity">
    <text evidence="5 6">Belongs to the PurK/PurT family.</text>
</comment>
<name>A0A931NIX6_9BURK</name>
<reference evidence="8" key="1">
    <citation type="submission" date="2020-12" db="EMBL/GenBank/DDBJ databases">
        <title>The genome sequence of Inhella sp. 1Y17.</title>
        <authorList>
            <person name="Liu Y."/>
        </authorList>
    </citation>
    <scope>NUCLEOTIDE SEQUENCE</scope>
    <source>
        <strain evidence="8">1Y17</strain>
    </source>
</reference>
<dbReference type="FunFam" id="3.30.1490.20:FF:000015">
    <property type="entry name" value="N5-carboxyaminoimidazole ribonucleotide synthase"/>
    <property type="match status" value="1"/>
</dbReference>
<dbReference type="InterPro" id="IPR013815">
    <property type="entry name" value="ATP_grasp_subdomain_1"/>
</dbReference>
<dbReference type="Gene3D" id="3.30.1490.20">
    <property type="entry name" value="ATP-grasp fold, A domain"/>
    <property type="match status" value="1"/>
</dbReference>
<dbReference type="Pfam" id="PF02222">
    <property type="entry name" value="ATP-grasp"/>
    <property type="match status" value="1"/>
</dbReference>